<gene>
    <name evidence="1" type="ORF">CHH61_17250</name>
</gene>
<accession>A0A268RWT5</accession>
<dbReference type="AlphaFoldDB" id="A0A268RWT5"/>
<proteinExistence type="predicted"/>
<dbReference type="EMBL" id="NPBS01000096">
    <property type="protein sequence ID" value="PAF24702.1"/>
    <property type="molecule type" value="Genomic_DNA"/>
</dbReference>
<sequence>MEELKWKKEVTYILEYEGDVYKEHHFVNGIDGNRYRSISENVDTNPPTLTTHKSTGEEFKEMKAELVASRVISQNENSKSAELLYCLPDTGRFLRLLYRKDRYADFYFSSMIY</sequence>
<evidence type="ECO:0000313" key="1">
    <source>
        <dbReference type="EMBL" id="PAF24702.1"/>
    </source>
</evidence>
<evidence type="ECO:0000313" key="2">
    <source>
        <dbReference type="Proteomes" id="UP000216133"/>
    </source>
</evidence>
<comment type="caution">
    <text evidence="1">The sequence shown here is derived from an EMBL/GenBank/DDBJ whole genome shotgun (WGS) entry which is preliminary data.</text>
</comment>
<organism evidence="1 2">
    <name type="scientific">Shouchella clausii</name>
    <name type="common">Alkalihalobacillus clausii</name>
    <dbReference type="NCBI Taxonomy" id="79880"/>
    <lineage>
        <taxon>Bacteria</taxon>
        <taxon>Bacillati</taxon>
        <taxon>Bacillota</taxon>
        <taxon>Bacilli</taxon>
        <taxon>Bacillales</taxon>
        <taxon>Bacillaceae</taxon>
        <taxon>Shouchella</taxon>
    </lineage>
</organism>
<dbReference type="Proteomes" id="UP000216133">
    <property type="component" value="Unassembled WGS sequence"/>
</dbReference>
<reference evidence="1 2" key="1">
    <citation type="submission" date="2017-07" db="EMBL/GenBank/DDBJ databases">
        <title>Isolation and whole genome analysis of endospore-forming bacteria from heroin.</title>
        <authorList>
            <person name="Kalinowski J."/>
            <person name="Ahrens B."/>
            <person name="Al-Dilaimi A."/>
            <person name="Winkler A."/>
            <person name="Wibberg D."/>
            <person name="Schleenbecker U."/>
            <person name="Ruckert C."/>
            <person name="Wolfel R."/>
            <person name="Grass G."/>
        </authorList>
    </citation>
    <scope>NUCLEOTIDE SEQUENCE [LARGE SCALE GENOMIC DNA]</scope>
    <source>
        <strain evidence="1 2">7523-2</strain>
    </source>
</reference>
<protein>
    <submittedName>
        <fullName evidence="1">Uncharacterized protein</fullName>
    </submittedName>
</protein>
<dbReference type="RefSeq" id="WP_095239284.1">
    <property type="nucleotide sequence ID" value="NZ_CP155469.1"/>
</dbReference>
<name>A0A268RWT5_SHOCL</name>